<dbReference type="AlphaFoldDB" id="A0AAV3F127"/>
<dbReference type="Proteomes" id="UP000004834">
    <property type="component" value="Unassembled WGS sequence"/>
</dbReference>
<name>A0AAV3F127_9FLAO</name>
<dbReference type="RefSeq" id="WP_006264133.1">
    <property type="nucleotide sequence ID" value="NZ_JH590838.1"/>
</dbReference>
<protein>
    <submittedName>
        <fullName evidence="1">Uncharacterized protein</fullName>
    </submittedName>
</protein>
<reference evidence="1 2" key="1">
    <citation type="submission" date="2011-11" db="EMBL/GenBank/DDBJ databases">
        <title>The Genome Sequence of Myroides odoratimimus CIP 101113.</title>
        <authorList>
            <person name="Earl A."/>
            <person name="Ward D."/>
            <person name="Feldgarden M."/>
            <person name="Gevers D."/>
            <person name="Huys G."/>
            <person name="Young S.K."/>
            <person name="Zeng Q."/>
            <person name="Gargeya S."/>
            <person name="Fitzgerald M."/>
            <person name="Haas B."/>
            <person name="Abouelleil A."/>
            <person name="Alvarado L."/>
            <person name="Arachchi H.M."/>
            <person name="Berlin A."/>
            <person name="Brown A."/>
            <person name="Chapman S.B."/>
            <person name="Chen Z."/>
            <person name="Dunbar C."/>
            <person name="Freedman E."/>
            <person name="Gearin G."/>
            <person name="Goldberg J."/>
            <person name="Griggs A."/>
            <person name="Gujja S."/>
            <person name="Heiman D."/>
            <person name="Howarth C."/>
            <person name="Larson L."/>
            <person name="Lui A."/>
            <person name="MacDonald P.J.P."/>
            <person name="Montmayeur A."/>
            <person name="Murphy C."/>
            <person name="Neiman D."/>
            <person name="Pearson M."/>
            <person name="Priest M."/>
            <person name="Roberts A."/>
            <person name="Saif S."/>
            <person name="Shea T."/>
            <person name="Shenoy N."/>
            <person name="Sisk P."/>
            <person name="Stolte C."/>
            <person name="Sykes S."/>
            <person name="Wortman J."/>
            <person name="Nusbaum C."/>
            <person name="Birren B."/>
        </authorList>
    </citation>
    <scope>NUCLEOTIDE SEQUENCE [LARGE SCALE GENOMIC DNA]</scope>
    <source>
        <strain evidence="1 2">CIP 101113</strain>
    </source>
</reference>
<evidence type="ECO:0000313" key="1">
    <source>
        <dbReference type="EMBL" id="EHO08966.1"/>
    </source>
</evidence>
<organism evidence="1 2">
    <name type="scientific">Myroides odoratimimus CIP 101113</name>
    <dbReference type="NCBI Taxonomy" id="883154"/>
    <lineage>
        <taxon>Bacteria</taxon>
        <taxon>Pseudomonadati</taxon>
        <taxon>Bacteroidota</taxon>
        <taxon>Flavobacteriia</taxon>
        <taxon>Flavobacteriales</taxon>
        <taxon>Flavobacteriaceae</taxon>
        <taxon>Myroides</taxon>
    </lineage>
</organism>
<comment type="caution">
    <text evidence="1">The sequence shown here is derived from an EMBL/GenBank/DDBJ whole genome shotgun (WGS) entry which is preliminary data.</text>
</comment>
<sequence length="266" mass="27361">MKEIMFPELSEKKQQSIYGAWGGSRSDQDYREDIPNYDLDNIIIPSDGGGGYTVPNEWLNEIIVTPDGGYANDNSGGNWGDDWSNGWGNGDFGGGDFGGGNFGGGNFGGGSSSGDSDYNISNDSFIDFASGEASDATNNEIAEKIRAAAAAAGLAAGAAGTMLEGLDKTIQKIGFTPTKLASVGKGLGVASVVIGGTELVIAAAEVASGERDWNDTDTLNTIATALGATAVFFPGPQSIIFGGLSIMVGLVGAAYTSQNHSMNYDY</sequence>
<proteinExistence type="predicted"/>
<evidence type="ECO:0000313" key="2">
    <source>
        <dbReference type="Proteomes" id="UP000004834"/>
    </source>
</evidence>
<gene>
    <name evidence="1" type="ORF">HMPREF9715_02572</name>
</gene>
<accession>A0AAV3F127</accession>
<dbReference type="EMBL" id="AGEE01000035">
    <property type="protein sequence ID" value="EHO08966.1"/>
    <property type="molecule type" value="Genomic_DNA"/>
</dbReference>